<dbReference type="GO" id="GO:0050684">
    <property type="term" value="P:regulation of mRNA processing"/>
    <property type="evidence" value="ECO:0007669"/>
    <property type="project" value="TreeGrafter"/>
</dbReference>
<evidence type="ECO:0000256" key="9">
    <source>
        <dbReference type="PROSITE-ProRule" id="PRU10141"/>
    </source>
</evidence>
<dbReference type="SMART" id="SM00220">
    <property type="entry name" value="S_TKc"/>
    <property type="match status" value="1"/>
</dbReference>
<evidence type="ECO:0000256" key="3">
    <source>
        <dbReference type="ARBA" id="ARBA00022679"/>
    </source>
</evidence>
<dbReference type="Gene3D" id="3.30.200.20">
    <property type="entry name" value="Phosphorylase Kinase, domain 1"/>
    <property type="match status" value="1"/>
</dbReference>
<dbReference type="AlphaFoldDB" id="A0A9P3PZ95"/>
<keyword evidence="2 10" id="KW-0723">Serine/threonine-protein kinase</keyword>
<dbReference type="OrthoDB" id="2891702at2759"/>
<dbReference type="GO" id="GO:0005634">
    <property type="term" value="C:nucleus"/>
    <property type="evidence" value="ECO:0007669"/>
    <property type="project" value="TreeGrafter"/>
</dbReference>
<dbReference type="GO" id="GO:0005524">
    <property type="term" value="F:ATP binding"/>
    <property type="evidence" value="ECO:0007669"/>
    <property type="project" value="UniProtKB-UniRule"/>
</dbReference>
<keyword evidence="3" id="KW-0808">Transferase</keyword>
<dbReference type="Pfam" id="PF00069">
    <property type="entry name" value="Pkinase"/>
    <property type="match status" value="1"/>
</dbReference>
<dbReference type="PANTHER" id="PTHR47634:SF9">
    <property type="entry name" value="PROTEIN KINASE DOMAIN-CONTAINING PROTEIN-RELATED"/>
    <property type="match status" value="1"/>
</dbReference>
<dbReference type="GO" id="GO:0005737">
    <property type="term" value="C:cytoplasm"/>
    <property type="evidence" value="ECO:0007669"/>
    <property type="project" value="TreeGrafter"/>
</dbReference>
<proteinExistence type="inferred from homology"/>
<evidence type="ECO:0000313" key="12">
    <source>
        <dbReference type="EMBL" id="GLB44361.1"/>
    </source>
</evidence>
<evidence type="ECO:0000256" key="2">
    <source>
        <dbReference type="ARBA" id="ARBA00022527"/>
    </source>
</evidence>
<accession>A0A9P3PZ95</accession>
<comment type="catalytic activity">
    <reaction evidence="8">
        <text>L-seryl-[protein] + ATP = O-phospho-L-seryl-[protein] + ADP + H(+)</text>
        <dbReference type="Rhea" id="RHEA:17989"/>
        <dbReference type="Rhea" id="RHEA-COMP:9863"/>
        <dbReference type="Rhea" id="RHEA-COMP:11604"/>
        <dbReference type="ChEBI" id="CHEBI:15378"/>
        <dbReference type="ChEBI" id="CHEBI:29999"/>
        <dbReference type="ChEBI" id="CHEBI:30616"/>
        <dbReference type="ChEBI" id="CHEBI:83421"/>
        <dbReference type="ChEBI" id="CHEBI:456216"/>
        <dbReference type="EC" id="2.7.11.1"/>
    </reaction>
</comment>
<sequence length="273" mass="30412">MTPFKDQLKVQLKEVQDGETEEVFRCDEEAHFLKPELGFGYNPLNLGQRLEANGPISGTYEIVRKLGFGGHSTVWLAKYSSESTTETRFMAIKVLTVNITAGIIAGKLFEIASMRRLTSANPGHPGYEHCLAIRDCFVSTSYHGPHLSIATDVLGSDTMNLQGKQPNSAFSVHVTKRIIKQILLALDYLHHDCGLVHRDVKPQNVMVCMKTSDATIAEYLDENPATTYEPRFEPDLSPDPIITVRSQPLPDFGLDPSLDNIIVKWRTTVKLSP</sequence>
<dbReference type="Gene3D" id="1.10.510.10">
    <property type="entry name" value="Transferase(Phosphotransferase) domain 1"/>
    <property type="match status" value="1"/>
</dbReference>
<dbReference type="GO" id="GO:0004674">
    <property type="term" value="F:protein serine/threonine kinase activity"/>
    <property type="evidence" value="ECO:0007669"/>
    <property type="project" value="UniProtKB-KW"/>
</dbReference>
<feature type="binding site" evidence="9">
    <location>
        <position position="93"/>
    </location>
    <ligand>
        <name>ATP</name>
        <dbReference type="ChEBI" id="CHEBI:30616"/>
    </ligand>
</feature>
<dbReference type="PROSITE" id="PS00108">
    <property type="entry name" value="PROTEIN_KINASE_ST"/>
    <property type="match status" value="1"/>
</dbReference>
<dbReference type="InterPro" id="IPR008271">
    <property type="entry name" value="Ser/Thr_kinase_AS"/>
</dbReference>
<dbReference type="PANTHER" id="PTHR47634">
    <property type="entry name" value="PROTEIN KINASE DOMAIN-CONTAINING PROTEIN-RELATED"/>
    <property type="match status" value="1"/>
</dbReference>
<reference evidence="12" key="1">
    <citation type="submission" date="2022-07" db="EMBL/GenBank/DDBJ databases">
        <title>The genome of Lyophyllum shimeji provides insight into the initial evolution of ectomycorrhizal fungal genome.</title>
        <authorList>
            <person name="Kobayashi Y."/>
            <person name="Shibata T."/>
            <person name="Hirakawa H."/>
            <person name="Shigenobu S."/>
            <person name="Nishiyama T."/>
            <person name="Yamada A."/>
            <person name="Hasebe M."/>
            <person name="Kawaguchi M."/>
        </authorList>
    </citation>
    <scope>NUCLEOTIDE SEQUENCE</scope>
    <source>
        <strain evidence="12">AT787</strain>
    </source>
</reference>
<evidence type="ECO:0000259" key="11">
    <source>
        <dbReference type="PROSITE" id="PS50011"/>
    </source>
</evidence>
<comment type="caution">
    <text evidence="12">The sequence shown here is derived from an EMBL/GenBank/DDBJ whole genome shotgun (WGS) entry which is preliminary data.</text>
</comment>
<protein>
    <recommendedName>
        <fullName evidence="1">non-specific serine/threonine protein kinase</fullName>
        <ecNumber evidence="1">2.7.11.1</ecNumber>
    </recommendedName>
</protein>
<evidence type="ECO:0000256" key="8">
    <source>
        <dbReference type="ARBA" id="ARBA00048679"/>
    </source>
</evidence>
<evidence type="ECO:0000256" key="5">
    <source>
        <dbReference type="ARBA" id="ARBA00022777"/>
    </source>
</evidence>
<dbReference type="SUPFAM" id="SSF56112">
    <property type="entry name" value="Protein kinase-like (PK-like)"/>
    <property type="match status" value="1"/>
</dbReference>
<dbReference type="InterPro" id="IPR000719">
    <property type="entry name" value="Prot_kinase_dom"/>
</dbReference>
<dbReference type="InterPro" id="IPR017441">
    <property type="entry name" value="Protein_kinase_ATP_BS"/>
</dbReference>
<name>A0A9P3PZ95_LYOSH</name>
<dbReference type="InterPro" id="IPR011009">
    <property type="entry name" value="Kinase-like_dom_sf"/>
</dbReference>
<comment type="similarity">
    <text evidence="10">Belongs to the protein kinase superfamily.</text>
</comment>
<evidence type="ECO:0000256" key="7">
    <source>
        <dbReference type="ARBA" id="ARBA00047899"/>
    </source>
</evidence>
<organism evidence="12 13">
    <name type="scientific">Lyophyllum shimeji</name>
    <name type="common">Hon-shimeji</name>
    <name type="synonym">Tricholoma shimeji</name>
    <dbReference type="NCBI Taxonomy" id="47721"/>
    <lineage>
        <taxon>Eukaryota</taxon>
        <taxon>Fungi</taxon>
        <taxon>Dikarya</taxon>
        <taxon>Basidiomycota</taxon>
        <taxon>Agaricomycotina</taxon>
        <taxon>Agaricomycetes</taxon>
        <taxon>Agaricomycetidae</taxon>
        <taxon>Agaricales</taxon>
        <taxon>Tricholomatineae</taxon>
        <taxon>Lyophyllaceae</taxon>
        <taxon>Lyophyllum</taxon>
    </lineage>
</organism>
<feature type="domain" description="Protein kinase" evidence="11">
    <location>
        <begin position="60"/>
        <end position="273"/>
    </location>
</feature>
<dbReference type="PROSITE" id="PS00107">
    <property type="entry name" value="PROTEIN_KINASE_ATP"/>
    <property type="match status" value="1"/>
</dbReference>
<comment type="catalytic activity">
    <reaction evidence="7">
        <text>L-threonyl-[protein] + ATP = O-phospho-L-threonyl-[protein] + ADP + H(+)</text>
        <dbReference type="Rhea" id="RHEA:46608"/>
        <dbReference type="Rhea" id="RHEA-COMP:11060"/>
        <dbReference type="Rhea" id="RHEA-COMP:11605"/>
        <dbReference type="ChEBI" id="CHEBI:15378"/>
        <dbReference type="ChEBI" id="CHEBI:30013"/>
        <dbReference type="ChEBI" id="CHEBI:30616"/>
        <dbReference type="ChEBI" id="CHEBI:61977"/>
        <dbReference type="ChEBI" id="CHEBI:456216"/>
        <dbReference type="EC" id="2.7.11.1"/>
    </reaction>
</comment>
<keyword evidence="13" id="KW-1185">Reference proteome</keyword>
<dbReference type="PROSITE" id="PS50011">
    <property type="entry name" value="PROTEIN_KINASE_DOM"/>
    <property type="match status" value="1"/>
</dbReference>
<gene>
    <name evidence="12" type="ORF">LshimejAT787_1602910</name>
</gene>
<dbReference type="GO" id="GO:0000245">
    <property type="term" value="P:spliceosomal complex assembly"/>
    <property type="evidence" value="ECO:0007669"/>
    <property type="project" value="TreeGrafter"/>
</dbReference>
<evidence type="ECO:0000256" key="4">
    <source>
        <dbReference type="ARBA" id="ARBA00022741"/>
    </source>
</evidence>
<evidence type="ECO:0000256" key="1">
    <source>
        <dbReference type="ARBA" id="ARBA00012513"/>
    </source>
</evidence>
<evidence type="ECO:0000313" key="13">
    <source>
        <dbReference type="Proteomes" id="UP001063166"/>
    </source>
</evidence>
<evidence type="ECO:0000256" key="6">
    <source>
        <dbReference type="ARBA" id="ARBA00022840"/>
    </source>
</evidence>
<keyword evidence="4 9" id="KW-0547">Nucleotide-binding</keyword>
<dbReference type="EMBL" id="BRPK01000016">
    <property type="protein sequence ID" value="GLB44361.1"/>
    <property type="molecule type" value="Genomic_DNA"/>
</dbReference>
<dbReference type="InterPro" id="IPR051334">
    <property type="entry name" value="SRPK"/>
</dbReference>
<dbReference type="EC" id="2.7.11.1" evidence="1"/>
<keyword evidence="6 9" id="KW-0067">ATP-binding</keyword>
<evidence type="ECO:0000256" key="10">
    <source>
        <dbReference type="RuleBase" id="RU000304"/>
    </source>
</evidence>
<dbReference type="Proteomes" id="UP001063166">
    <property type="component" value="Unassembled WGS sequence"/>
</dbReference>
<keyword evidence="5" id="KW-0418">Kinase</keyword>